<keyword evidence="1" id="KW-1133">Transmembrane helix</keyword>
<organism evidence="2 3">
    <name type="scientific">Parasulfitobacter algicola</name>
    <dbReference type="NCBI Taxonomy" id="2614809"/>
    <lineage>
        <taxon>Bacteria</taxon>
        <taxon>Pseudomonadati</taxon>
        <taxon>Pseudomonadota</taxon>
        <taxon>Alphaproteobacteria</taxon>
        <taxon>Rhodobacterales</taxon>
        <taxon>Roseobacteraceae</taxon>
        <taxon>Parasulfitobacter</taxon>
    </lineage>
</organism>
<dbReference type="Proteomes" id="UP000777935">
    <property type="component" value="Unassembled WGS sequence"/>
</dbReference>
<proteinExistence type="predicted"/>
<feature type="transmembrane region" description="Helical" evidence="1">
    <location>
        <begin position="53"/>
        <end position="74"/>
    </location>
</feature>
<protein>
    <submittedName>
        <fullName evidence="2">Uncharacterized protein</fullName>
    </submittedName>
</protein>
<keyword evidence="1" id="KW-0812">Transmembrane</keyword>
<gene>
    <name evidence="2" type="ORF">HRQ87_03775</name>
</gene>
<keyword evidence="1" id="KW-0472">Membrane</keyword>
<comment type="caution">
    <text evidence="2">The sequence shown here is derived from an EMBL/GenBank/DDBJ whole genome shotgun (WGS) entry which is preliminary data.</text>
</comment>
<name>A0ABX2IM19_9RHOB</name>
<evidence type="ECO:0000256" key="1">
    <source>
        <dbReference type="SAM" id="Phobius"/>
    </source>
</evidence>
<dbReference type="RefSeq" id="WP_174135424.1">
    <property type="nucleotide sequence ID" value="NZ_JABUFE010000002.1"/>
</dbReference>
<dbReference type="EMBL" id="JABUFE010000002">
    <property type="protein sequence ID" value="NSX53914.1"/>
    <property type="molecule type" value="Genomic_DNA"/>
</dbReference>
<accession>A0ABX2IM19</accession>
<evidence type="ECO:0000313" key="2">
    <source>
        <dbReference type="EMBL" id="NSX53914.1"/>
    </source>
</evidence>
<sequence length="106" mass="11583">MQQNKKDDADLDVFFEAARATPYVPPVPLVDRILNDAASQNAPFWHKIWSELGGWPVTVGLATACSIGIVIGLTSPMLVSDIYMSEADIWASDNLLLDVSVFMDEG</sequence>
<keyword evidence="3" id="KW-1185">Reference proteome</keyword>
<reference evidence="2 3" key="1">
    <citation type="submission" date="2020-06" db="EMBL/GenBank/DDBJ databases">
        <title>Sulfitobacter algicola sp. nov., isolated from green algae.</title>
        <authorList>
            <person name="Wang C."/>
        </authorList>
    </citation>
    <scope>NUCLEOTIDE SEQUENCE [LARGE SCALE GENOMIC DNA]</scope>
    <source>
        <strain evidence="2 3">1151</strain>
    </source>
</reference>
<evidence type="ECO:0000313" key="3">
    <source>
        <dbReference type="Proteomes" id="UP000777935"/>
    </source>
</evidence>